<dbReference type="Proteomes" id="UP000636661">
    <property type="component" value="Unassembled WGS sequence"/>
</dbReference>
<dbReference type="InterPro" id="IPR045851">
    <property type="entry name" value="AMP-bd_C_sf"/>
</dbReference>
<dbReference type="Gene3D" id="3.40.50.12780">
    <property type="entry name" value="N-terminal domain of ligase-like"/>
    <property type="match status" value="1"/>
</dbReference>
<dbReference type="Pfam" id="PF00501">
    <property type="entry name" value="AMP-binding"/>
    <property type="match status" value="1"/>
</dbReference>
<evidence type="ECO:0000256" key="2">
    <source>
        <dbReference type="ARBA" id="ARBA00022450"/>
    </source>
</evidence>
<evidence type="ECO:0000256" key="3">
    <source>
        <dbReference type="ARBA" id="ARBA00022553"/>
    </source>
</evidence>
<dbReference type="GO" id="GO:0043041">
    <property type="term" value="P:amino acid activation for nonribosomal peptide biosynthetic process"/>
    <property type="evidence" value="ECO:0007669"/>
    <property type="project" value="TreeGrafter"/>
</dbReference>
<name>A0A918M697_9ACTN</name>
<dbReference type="SMART" id="SM00823">
    <property type="entry name" value="PKS_PP"/>
    <property type="match status" value="1"/>
</dbReference>
<dbReference type="InterPro" id="IPR020845">
    <property type="entry name" value="AMP-binding_CS"/>
</dbReference>
<organism evidence="6 7">
    <name type="scientific">Streptomyces lavendofoliae</name>
    <dbReference type="NCBI Taxonomy" id="67314"/>
    <lineage>
        <taxon>Bacteria</taxon>
        <taxon>Bacillati</taxon>
        <taxon>Actinomycetota</taxon>
        <taxon>Actinomycetes</taxon>
        <taxon>Kitasatosporales</taxon>
        <taxon>Streptomycetaceae</taxon>
        <taxon>Streptomyces</taxon>
    </lineage>
</organism>
<dbReference type="InterPro" id="IPR006162">
    <property type="entry name" value="Ppantetheine_attach_site"/>
</dbReference>
<dbReference type="InterPro" id="IPR000873">
    <property type="entry name" value="AMP-dep_synth/lig_dom"/>
</dbReference>
<dbReference type="PANTHER" id="PTHR45527">
    <property type="entry name" value="NONRIBOSOMAL PEPTIDE SYNTHETASE"/>
    <property type="match status" value="1"/>
</dbReference>
<dbReference type="InterPro" id="IPR023213">
    <property type="entry name" value="CAT-like_dom_sf"/>
</dbReference>
<feature type="domain" description="Carrier" evidence="5">
    <location>
        <begin position="1004"/>
        <end position="1079"/>
    </location>
</feature>
<dbReference type="InterPro" id="IPR001242">
    <property type="entry name" value="Condensation_dom"/>
</dbReference>
<dbReference type="PROSITE" id="PS00012">
    <property type="entry name" value="PHOSPHOPANTETHEINE"/>
    <property type="match status" value="1"/>
</dbReference>
<evidence type="ECO:0000256" key="1">
    <source>
        <dbReference type="ARBA" id="ARBA00001957"/>
    </source>
</evidence>
<dbReference type="GO" id="GO:0005829">
    <property type="term" value="C:cytosol"/>
    <property type="evidence" value="ECO:0007669"/>
    <property type="project" value="TreeGrafter"/>
</dbReference>
<dbReference type="InterPro" id="IPR036736">
    <property type="entry name" value="ACP-like_sf"/>
</dbReference>
<gene>
    <name evidence="6" type="ORF">GCM10010274_42360</name>
</gene>
<evidence type="ECO:0000256" key="4">
    <source>
        <dbReference type="SAM" id="MobiDB-lite"/>
    </source>
</evidence>
<comment type="cofactor">
    <cofactor evidence="1">
        <name>pantetheine 4'-phosphate</name>
        <dbReference type="ChEBI" id="CHEBI:47942"/>
    </cofactor>
</comment>
<dbReference type="CDD" id="cd19531">
    <property type="entry name" value="LCL_NRPS-like"/>
    <property type="match status" value="1"/>
</dbReference>
<evidence type="ECO:0000259" key="5">
    <source>
        <dbReference type="PROSITE" id="PS50075"/>
    </source>
</evidence>
<dbReference type="GO" id="GO:0009366">
    <property type="term" value="C:enterobactin synthetase complex"/>
    <property type="evidence" value="ECO:0007669"/>
    <property type="project" value="TreeGrafter"/>
</dbReference>
<sequence length="1109" mass="117294">MLPLSSSQEIVWLHEQVQPGSRAYNFTAALDLWGPLDRDALRHGLAATLDRHAGLRLELVAVTGAMPGQRVAESCEPRLRTVDLTTETDPEAAFQELLRTEAETPLDTYEAPLLRWTLARLADDHHRLVHVEHHLIHDGHSFAILLDDVFSVYRGHVLGEPAALPPAPSYADHVDAQARVGQDAARRAGLEFWTAELRGRSYDLPLPGLSRPGAGRRHHGGQLRQTIGADLAERLRAHTHRRGLTPFSTLLGLFAELLRRHSGRRELVVGTAVGNRPRGHEQTVGMFVNTIPLPLRLDPAAPAEETMDEVTDVLIRALPYQDVPVQELTRELGLHTSGADNPLFDVMFSAHDAELPEIDVPGLDVTLFEGFNTGTTRFDLDVVLLPDDRRGVGVRHGAAGMILVWDYDADMFPEEVVRLLAARYLDLLRAYLDAPDTALADLAPAGVTVPAVEQAPATAPGEVPATTAPRPDPLGALTSHDPSLPALLTGARRLTYGELDARVTALAERLTAAGVTAGRPVAAVLPRGADAVVALLACLRTGAVHCPLSPSDPPARLELLLGRLGPALVLTSAEHLVTVPDGLPTATVDAPELPKARPGDPVPGAAYIIHTSGSTGTPKPVAVGRAALEAHLTGVSDRFGLRHGDRVLLFAQPSFDVALEEVLPSLYAGACLIVPEHEVPTGAELADLLVRARVSVVNLPTSYFLATREELRPALRDGSWAPRLVVLGGERLPAGVLRDFLTDTDATVLNAYGVTEAAISSTVHRVTADAVAADGAEVPLGTELPGERVYVLDEHHRPLPDGAVGELAIAGAGLAEGYAGNPEATAARFVHLDALGGERVYLTGDLGYRGLDGLLYFLGRRDNQVKLRGHRIELEEIEAAASAALGGRSCAVVLDREAGADPRLVGFLECPDERDAWDERALRAELGRRLPAALVPGRWVRLDAMPTLAGGKPDRTALAARAARLGPAGAALPPGDGGRPGAVRPPAGAGDGSAPRGADLAEVTPADPMTGLLSDGWREVLGHDRFDGATDFFQAGGHSLLAARLAAWLEPRLGHRPPMRLFFRHPVLADQAGALAAGAAPSATTGAAASPGPAVATATATATASSTES</sequence>
<dbReference type="CDD" id="cd05930">
    <property type="entry name" value="A_NRPS"/>
    <property type="match status" value="1"/>
</dbReference>
<dbReference type="SUPFAM" id="SSF56801">
    <property type="entry name" value="Acetyl-CoA synthetase-like"/>
    <property type="match status" value="1"/>
</dbReference>
<dbReference type="InterPro" id="IPR042099">
    <property type="entry name" value="ANL_N_sf"/>
</dbReference>
<keyword evidence="7" id="KW-1185">Reference proteome</keyword>
<comment type="caution">
    <text evidence="6">The sequence shown here is derived from an EMBL/GenBank/DDBJ whole genome shotgun (WGS) entry which is preliminary data.</text>
</comment>
<dbReference type="InterPro" id="IPR010071">
    <property type="entry name" value="AA_adenyl_dom"/>
</dbReference>
<dbReference type="Gene3D" id="3.30.559.10">
    <property type="entry name" value="Chloramphenicol acetyltransferase-like domain"/>
    <property type="match status" value="1"/>
</dbReference>
<dbReference type="Gene3D" id="1.10.1200.10">
    <property type="entry name" value="ACP-like"/>
    <property type="match status" value="1"/>
</dbReference>
<evidence type="ECO:0000313" key="7">
    <source>
        <dbReference type="Proteomes" id="UP000636661"/>
    </source>
</evidence>
<keyword evidence="2" id="KW-0596">Phosphopantetheine</keyword>
<dbReference type="SUPFAM" id="SSF52777">
    <property type="entry name" value="CoA-dependent acyltransferases"/>
    <property type="match status" value="2"/>
</dbReference>
<dbReference type="Gene3D" id="3.30.559.30">
    <property type="entry name" value="Nonribosomal peptide synthetase, condensation domain"/>
    <property type="match status" value="1"/>
</dbReference>
<dbReference type="GO" id="GO:0009239">
    <property type="term" value="P:enterobactin biosynthetic process"/>
    <property type="evidence" value="ECO:0007669"/>
    <property type="project" value="TreeGrafter"/>
</dbReference>
<dbReference type="GO" id="GO:0008610">
    <property type="term" value="P:lipid biosynthetic process"/>
    <property type="evidence" value="ECO:0007669"/>
    <property type="project" value="UniProtKB-ARBA"/>
</dbReference>
<dbReference type="Gene3D" id="3.30.300.30">
    <property type="match status" value="1"/>
</dbReference>
<feature type="region of interest" description="Disordered" evidence="4">
    <location>
        <begin position="968"/>
        <end position="1006"/>
    </location>
</feature>
<dbReference type="InterPro" id="IPR009081">
    <property type="entry name" value="PP-bd_ACP"/>
</dbReference>
<dbReference type="GO" id="GO:0031177">
    <property type="term" value="F:phosphopantetheine binding"/>
    <property type="evidence" value="ECO:0007669"/>
    <property type="project" value="InterPro"/>
</dbReference>
<dbReference type="InterPro" id="IPR020806">
    <property type="entry name" value="PKS_PP-bd"/>
</dbReference>
<dbReference type="GO" id="GO:0047527">
    <property type="term" value="F:2,3-dihydroxybenzoate-serine ligase activity"/>
    <property type="evidence" value="ECO:0007669"/>
    <property type="project" value="TreeGrafter"/>
</dbReference>
<dbReference type="Pfam" id="PF00668">
    <property type="entry name" value="Condensation"/>
    <property type="match status" value="1"/>
</dbReference>
<dbReference type="PANTHER" id="PTHR45527:SF1">
    <property type="entry name" value="FATTY ACID SYNTHASE"/>
    <property type="match status" value="1"/>
</dbReference>
<dbReference type="NCBIfam" id="TIGR01733">
    <property type="entry name" value="AA-adenyl-dom"/>
    <property type="match status" value="1"/>
</dbReference>
<dbReference type="SUPFAM" id="SSF47336">
    <property type="entry name" value="ACP-like"/>
    <property type="match status" value="1"/>
</dbReference>
<reference evidence="6" key="1">
    <citation type="journal article" date="2014" name="Int. J. Syst. Evol. Microbiol.">
        <title>Complete genome sequence of Corynebacterium casei LMG S-19264T (=DSM 44701T), isolated from a smear-ripened cheese.</title>
        <authorList>
            <consortium name="US DOE Joint Genome Institute (JGI-PGF)"/>
            <person name="Walter F."/>
            <person name="Albersmeier A."/>
            <person name="Kalinowski J."/>
            <person name="Ruckert C."/>
        </authorList>
    </citation>
    <scope>NUCLEOTIDE SEQUENCE</scope>
    <source>
        <strain evidence="6">JCM 4391</strain>
    </source>
</reference>
<dbReference type="Pfam" id="PF00550">
    <property type="entry name" value="PP-binding"/>
    <property type="match status" value="1"/>
</dbReference>
<dbReference type="PROSITE" id="PS50075">
    <property type="entry name" value="CARRIER"/>
    <property type="match status" value="1"/>
</dbReference>
<keyword evidence="3" id="KW-0597">Phosphoprotein</keyword>
<protein>
    <submittedName>
        <fullName evidence="6">Non-ribosomal peptide synthetase</fullName>
    </submittedName>
</protein>
<dbReference type="RefSeq" id="WP_189552475.1">
    <property type="nucleotide sequence ID" value="NZ_BMTP01000011.1"/>
</dbReference>
<proteinExistence type="predicted"/>
<dbReference type="PROSITE" id="PS00455">
    <property type="entry name" value="AMP_BINDING"/>
    <property type="match status" value="1"/>
</dbReference>
<dbReference type="AlphaFoldDB" id="A0A918M697"/>
<evidence type="ECO:0000313" key="6">
    <source>
        <dbReference type="EMBL" id="GGU49334.1"/>
    </source>
</evidence>
<accession>A0A918M697</accession>
<dbReference type="EMBL" id="BMTP01000011">
    <property type="protein sequence ID" value="GGU49334.1"/>
    <property type="molecule type" value="Genomic_DNA"/>
</dbReference>
<reference evidence="6" key="2">
    <citation type="submission" date="2020-09" db="EMBL/GenBank/DDBJ databases">
        <authorList>
            <person name="Sun Q."/>
            <person name="Ohkuma M."/>
        </authorList>
    </citation>
    <scope>NUCLEOTIDE SEQUENCE</scope>
    <source>
        <strain evidence="6">JCM 4391</strain>
    </source>
</reference>